<sequence length="394" mass="42434">MEISQILTPGLLEGFRSRAAGYDAANAFCTEDFEDLREAGYLKAMLPADRGGLDWGMERMAAAQRLLAAYAPATALAVNMHLVWTGVARLLGARGDHRLDRVFGWVGAGEVMAFGVSEAGNDQVLFDSTTRAERQPDGGYRFTGTKIFTSLSPVWTKLGVFGRSEEEGGPRLVHGFLDRGDGGVQSRGDWDTLGMRATQSHSTRLEGALVPADRMHSSLPVGPNADPLVFAIFAAFLTLTASVYAGLADRGMELAAALPAGRTSLKAAGRSYAQDPDIRWQVAEAGLAVLGLDPQLRLTARDLDGRVDHGPSWFPRLVALRTHAGDTARRTIQLALQVSGGSQYSRGSELERLYRDVLASLYHPSDAESAHSTVANWLLGAPRDRFSGNHPAED</sequence>
<gene>
    <name evidence="3" type="ORF">NCCP1664_05750</name>
</gene>
<dbReference type="InterPro" id="IPR046373">
    <property type="entry name" value="Acyl-CoA_Oxase/DH_mid-dom_sf"/>
</dbReference>
<dbReference type="InterPro" id="IPR013107">
    <property type="entry name" value="Acyl-CoA_DH_C"/>
</dbReference>
<evidence type="ECO:0000259" key="2">
    <source>
        <dbReference type="Pfam" id="PF08028"/>
    </source>
</evidence>
<dbReference type="Gene3D" id="2.40.110.10">
    <property type="entry name" value="Butyryl-CoA Dehydrogenase, subunit A, domain 2"/>
    <property type="match status" value="1"/>
</dbReference>
<evidence type="ECO:0000313" key="4">
    <source>
        <dbReference type="Proteomes" id="UP000325307"/>
    </source>
</evidence>
<dbReference type="Gene3D" id="1.20.140.10">
    <property type="entry name" value="Butyryl-CoA Dehydrogenase, subunit A, domain 3"/>
    <property type="match status" value="1"/>
</dbReference>
<dbReference type="AlphaFoldDB" id="A0A5A7NQH7"/>
<name>A0A5A7NQH7_9MICC</name>
<accession>A0A5A7NQH7</accession>
<dbReference type="SUPFAM" id="SSF56645">
    <property type="entry name" value="Acyl-CoA dehydrogenase NM domain-like"/>
    <property type="match status" value="1"/>
</dbReference>
<dbReference type="InterPro" id="IPR036250">
    <property type="entry name" value="AcylCo_DH-like_C"/>
</dbReference>
<dbReference type="OrthoDB" id="3404950at2"/>
<dbReference type="EMBL" id="BKDJ01000002">
    <property type="protein sequence ID" value="GER22078.1"/>
    <property type="molecule type" value="Genomic_DNA"/>
</dbReference>
<comment type="caution">
    <text evidence="3">The sequence shown here is derived from an EMBL/GenBank/DDBJ whole genome shotgun (WGS) entry which is preliminary data.</text>
</comment>
<proteinExistence type="predicted"/>
<evidence type="ECO:0000313" key="3">
    <source>
        <dbReference type="EMBL" id="GER22078.1"/>
    </source>
</evidence>
<dbReference type="Gene3D" id="1.10.540.10">
    <property type="entry name" value="Acyl-CoA dehydrogenase/oxidase, N-terminal domain"/>
    <property type="match status" value="1"/>
</dbReference>
<dbReference type="InterPro" id="IPR037069">
    <property type="entry name" value="AcylCoA_DH/ox_N_sf"/>
</dbReference>
<organism evidence="3 4">
    <name type="scientific">Zafaria cholistanensis</name>
    <dbReference type="NCBI Taxonomy" id="1682741"/>
    <lineage>
        <taxon>Bacteria</taxon>
        <taxon>Bacillati</taxon>
        <taxon>Actinomycetota</taxon>
        <taxon>Actinomycetes</taxon>
        <taxon>Micrococcales</taxon>
        <taxon>Micrococcaceae</taxon>
        <taxon>Zafaria</taxon>
    </lineage>
</organism>
<dbReference type="SUPFAM" id="SSF47203">
    <property type="entry name" value="Acyl-CoA dehydrogenase C-terminal domain-like"/>
    <property type="match status" value="1"/>
</dbReference>
<dbReference type="PANTHER" id="PTHR43884:SF25">
    <property type="entry name" value="ACYL-COA DEHYDROGENASE YDBM-RELATED"/>
    <property type="match status" value="1"/>
</dbReference>
<reference evidence="3 4" key="1">
    <citation type="submission" date="2019-09" db="EMBL/GenBank/DDBJ databases">
        <title>Arthrobacter zafarii sp. nov., a moderately thermotolerant and halotolerant actinobacterium isolated from Cholistan desert soil of Pakistan.</title>
        <authorList>
            <person name="Amin A."/>
            <person name="Ahmed I."/>
            <person name="Khalid N."/>
            <person name="Schumann P."/>
            <person name="Busse H.J."/>
            <person name="Khan I.U."/>
            <person name="Li S."/>
            <person name="Li W.J."/>
        </authorList>
    </citation>
    <scope>NUCLEOTIDE SEQUENCE [LARGE SCALE GENOMIC DNA]</scope>
    <source>
        <strain evidence="3 4">NCCP-1664</strain>
    </source>
</reference>
<dbReference type="RefSeq" id="WP_149955622.1">
    <property type="nucleotide sequence ID" value="NZ_BKDJ01000002.1"/>
</dbReference>
<dbReference type="Proteomes" id="UP000325307">
    <property type="component" value="Unassembled WGS sequence"/>
</dbReference>
<keyword evidence="4" id="KW-1185">Reference proteome</keyword>
<dbReference type="Pfam" id="PF08028">
    <property type="entry name" value="Acyl-CoA_dh_2"/>
    <property type="match status" value="1"/>
</dbReference>
<protein>
    <submittedName>
        <fullName evidence="3">Acyl-CoA dehydrogenase</fullName>
    </submittedName>
</protein>
<evidence type="ECO:0000256" key="1">
    <source>
        <dbReference type="ARBA" id="ARBA00023002"/>
    </source>
</evidence>
<dbReference type="PANTHER" id="PTHR43884">
    <property type="entry name" value="ACYL-COA DEHYDROGENASE"/>
    <property type="match status" value="1"/>
</dbReference>
<dbReference type="GO" id="GO:0003995">
    <property type="term" value="F:acyl-CoA dehydrogenase activity"/>
    <property type="evidence" value="ECO:0007669"/>
    <property type="project" value="TreeGrafter"/>
</dbReference>
<dbReference type="PIRSF" id="PIRSF016578">
    <property type="entry name" value="HsaA"/>
    <property type="match status" value="1"/>
</dbReference>
<keyword evidence="1" id="KW-0560">Oxidoreductase</keyword>
<dbReference type="InterPro" id="IPR009100">
    <property type="entry name" value="AcylCoA_DH/oxidase_NM_dom_sf"/>
</dbReference>
<dbReference type="GO" id="GO:0050660">
    <property type="term" value="F:flavin adenine dinucleotide binding"/>
    <property type="evidence" value="ECO:0007669"/>
    <property type="project" value="InterPro"/>
</dbReference>
<feature type="domain" description="Acyl-CoA dehydrogenase C-terminal" evidence="2">
    <location>
        <begin position="241"/>
        <end position="363"/>
    </location>
</feature>